<accession>A0A8H3J1U0</accession>
<dbReference type="PANTHER" id="PTHR11096:SF0">
    <property type="entry name" value="RNA 3'-TERMINAL PHOSPHATE CYCLASE"/>
    <property type="match status" value="1"/>
</dbReference>
<gene>
    <name evidence="2" type="ORF">IMSHALPRED_001231</name>
</gene>
<dbReference type="SUPFAM" id="SSF55205">
    <property type="entry name" value="EPT/RTPC-like"/>
    <property type="match status" value="1"/>
</dbReference>
<name>A0A8H3J1U0_9LECA</name>
<dbReference type="GO" id="GO:0005634">
    <property type="term" value="C:nucleus"/>
    <property type="evidence" value="ECO:0007669"/>
    <property type="project" value="TreeGrafter"/>
</dbReference>
<dbReference type="OrthoDB" id="25029at2759"/>
<protein>
    <recommendedName>
        <fullName evidence="1">RNA 3'-terminal phosphate cyclase domain-containing protein</fullName>
    </recommendedName>
</protein>
<dbReference type="Proteomes" id="UP000664534">
    <property type="component" value="Unassembled WGS sequence"/>
</dbReference>
<dbReference type="Gene3D" id="3.65.10.20">
    <property type="entry name" value="RNA 3'-terminal phosphate cyclase domain"/>
    <property type="match status" value="1"/>
</dbReference>
<dbReference type="Pfam" id="PF01137">
    <property type="entry name" value="RTC"/>
    <property type="match status" value="1"/>
</dbReference>
<evidence type="ECO:0000259" key="1">
    <source>
        <dbReference type="Pfam" id="PF01137"/>
    </source>
</evidence>
<proteinExistence type="predicted"/>
<dbReference type="PANTHER" id="PTHR11096">
    <property type="entry name" value="RNA 3' TERMINAL PHOSPHATE CYCLASE"/>
    <property type="match status" value="1"/>
</dbReference>
<keyword evidence="3" id="KW-1185">Reference proteome</keyword>
<sequence>MSGQEFSTSPTPIHLDGTTLEGGGQLLRLALSLSSLTQIPIQVTDIRGKRPGKVSGLKASHLAGVKWLANATAATTEGMEVKSRQLVFRPSSIEAETKIARGQNEHVATKEEEMEGVWEDIFDDGQMIRRQSRIPMSSPGSILLVLQAILPYLLFSNCSHIEGQNTLVPLRVTIEGGTNVSSSPSIEYISQVLLPILSQKLSIPPIIANLHKRGWSTGTIEIGSVTFDIEPLPHAYVLPTFSFRDRGELAKVHVSILAPEATARSCIRDKVTAQLLAYNPDIEILFPVDEKSGSEKRLYLLLVAETSNGYRIGRDWLFDEKTRGLSTEKLCEKLASKVMKDLKKEMRHGGCVDEYMQDQLVVFQALAGGKAEVDCGIDREATLHTKTARWVAERVLGAGFDEVGRCQGLGYAVGEDFQKRRGIPLES</sequence>
<dbReference type="GO" id="GO:0006396">
    <property type="term" value="P:RNA processing"/>
    <property type="evidence" value="ECO:0007669"/>
    <property type="project" value="InterPro"/>
</dbReference>
<feature type="domain" description="RNA 3'-terminal phosphate cyclase" evidence="1">
    <location>
        <begin position="20"/>
        <end position="400"/>
    </location>
</feature>
<dbReference type="InterPro" id="IPR023797">
    <property type="entry name" value="RNA3'_phos_cyclase_dom"/>
</dbReference>
<dbReference type="EMBL" id="CAJPDT010000115">
    <property type="protein sequence ID" value="CAF9939157.1"/>
    <property type="molecule type" value="Genomic_DNA"/>
</dbReference>
<evidence type="ECO:0000313" key="2">
    <source>
        <dbReference type="EMBL" id="CAF9939157.1"/>
    </source>
</evidence>
<comment type="caution">
    <text evidence="2">The sequence shown here is derived from an EMBL/GenBank/DDBJ whole genome shotgun (WGS) entry which is preliminary data.</text>
</comment>
<dbReference type="GO" id="GO:0003963">
    <property type="term" value="F:RNA-3'-phosphate cyclase activity"/>
    <property type="evidence" value="ECO:0007669"/>
    <property type="project" value="TreeGrafter"/>
</dbReference>
<dbReference type="Gene3D" id="3.30.360.20">
    <property type="entry name" value="RNA 3'-terminal phosphate cyclase, insert domain"/>
    <property type="match status" value="1"/>
</dbReference>
<dbReference type="InterPro" id="IPR013792">
    <property type="entry name" value="RNA3'P_cycl/enolpyr_Trfase_a/b"/>
</dbReference>
<organism evidence="2 3">
    <name type="scientific">Imshaugia aleurites</name>
    <dbReference type="NCBI Taxonomy" id="172621"/>
    <lineage>
        <taxon>Eukaryota</taxon>
        <taxon>Fungi</taxon>
        <taxon>Dikarya</taxon>
        <taxon>Ascomycota</taxon>
        <taxon>Pezizomycotina</taxon>
        <taxon>Lecanoromycetes</taxon>
        <taxon>OSLEUM clade</taxon>
        <taxon>Lecanoromycetidae</taxon>
        <taxon>Lecanorales</taxon>
        <taxon>Lecanorineae</taxon>
        <taxon>Parmeliaceae</taxon>
        <taxon>Imshaugia</taxon>
    </lineage>
</organism>
<reference evidence="2" key="1">
    <citation type="submission" date="2021-03" db="EMBL/GenBank/DDBJ databases">
        <authorList>
            <person name="Tagirdzhanova G."/>
        </authorList>
    </citation>
    <scope>NUCLEOTIDE SEQUENCE</scope>
</reference>
<evidence type="ECO:0000313" key="3">
    <source>
        <dbReference type="Proteomes" id="UP000664534"/>
    </source>
</evidence>
<dbReference type="AlphaFoldDB" id="A0A8H3J1U0"/>
<dbReference type="InterPro" id="IPR000228">
    <property type="entry name" value="RNA3'_term_phos_cyc"/>
</dbReference>
<dbReference type="InterPro" id="IPR037136">
    <property type="entry name" value="RNA3'_phos_cyclase_dom_sf"/>
</dbReference>
<dbReference type="InterPro" id="IPR036553">
    <property type="entry name" value="RPTC_insert"/>
</dbReference>